<evidence type="ECO:0000313" key="2">
    <source>
        <dbReference type="EMBL" id="MEQ2316609.1"/>
    </source>
</evidence>
<feature type="region of interest" description="Disordered" evidence="1">
    <location>
        <begin position="80"/>
        <end position="116"/>
    </location>
</feature>
<evidence type="ECO:0000313" key="3">
    <source>
        <dbReference type="Proteomes" id="UP001469553"/>
    </source>
</evidence>
<name>A0ABV1AEM9_9TELE</name>
<comment type="caution">
    <text evidence="2">The sequence shown here is derived from an EMBL/GenBank/DDBJ whole genome shotgun (WGS) entry which is preliminary data.</text>
</comment>
<feature type="compositionally biased region" description="Low complexity" evidence="1">
    <location>
        <begin position="82"/>
        <end position="92"/>
    </location>
</feature>
<dbReference type="Proteomes" id="UP001469553">
    <property type="component" value="Unassembled WGS sequence"/>
</dbReference>
<dbReference type="EMBL" id="JAHRIP010089407">
    <property type="protein sequence ID" value="MEQ2316609.1"/>
    <property type="molecule type" value="Genomic_DNA"/>
</dbReference>
<evidence type="ECO:0000256" key="1">
    <source>
        <dbReference type="SAM" id="MobiDB-lite"/>
    </source>
</evidence>
<gene>
    <name evidence="2" type="ORF">AMECASPLE_034126</name>
</gene>
<sequence length="116" mass="13000">MTPFLNGKPLRSIYNTRLKEPATPDPLQLDLQCTIIQPNRWLDKCKGFCRMNSLMPVRPPLRLAALLHHPFLTRLPFMMSLPPSRRSSPKKSAVPATSTPTLPEETDSTDLFGGST</sequence>
<protein>
    <submittedName>
        <fullName evidence="2">Uncharacterized protein</fullName>
    </submittedName>
</protein>
<organism evidence="2 3">
    <name type="scientific">Ameca splendens</name>
    <dbReference type="NCBI Taxonomy" id="208324"/>
    <lineage>
        <taxon>Eukaryota</taxon>
        <taxon>Metazoa</taxon>
        <taxon>Chordata</taxon>
        <taxon>Craniata</taxon>
        <taxon>Vertebrata</taxon>
        <taxon>Euteleostomi</taxon>
        <taxon>Actinopterygii</taxon>
        <taxon>Neopterygii</taxon>
        <taxon>Teleostei</taxon>
        <taxon>Neoteleostei</taxon>
        <taxon>Acanthomorphata</taxon>
        <taxon>Ovalentaria</taxon>
        <taxon>Atherinomorphae</taxon>
        <taxon>Cyprinodontiformes</taxon>
        <taxon>Goodeidae</taxon>
        <taxon>Ameca</taxon>
    </lineage>
</organism>
<keyword evidence="3" id="KW-1185">Reference proteome</keyword>
<proteinExistence type="predicted"/>
<accession>A0ABV1AEM9</accession>
<reference evidence="2 3" key="1">
    <citation type="submission" date="2021-06" db="EMBL/GenBank/DDBJ databases">
        <authorList>
            <person name="Palmer J.M."/>
        </authorList>
    </citation>
    <scope>NUCLEOTIDE SEQUENCE [LARGE SCALE GENOMIC DNA]</scope>
    <source>
        <strain evidence="2 3">AS_MEX2019</strain>
        <tissue evidence="2">Muscle</tissue>
    </source>
</reference>